<evidence type="ECO:0000313" key="2">
    <source>
        <dbReference type="Proteomes" id="UP000007364"/>
    </source>
</evidence>
<sequence>MASFLEFNIEINFFEIIWHAFGLYFYPKCMNFMFESKPRMRLYCCLFVLLIGSIGYAQGELPNTPIELEGLDPIITENPEAEEPIPLDIEAEPDTKAPEVPENPKKSALEMANKEVNLMESNEAFLNPGDRFVKKMNKTYRIRDSEKVGATTTQYFGEFRTKSKTVKIMARDHGNVDGDRVNIIINDRVVVPNVLLQGNFRGFYFELKKGFNKIEFRALNEGAYTPNTAQFAVFDDQGNEISSNEWNLSTNVKASLMVIKEE</sequence>
<name>K2PTB5_9FLAO</name>
<accession>K2PTB5</accession>
<dbReference type="EMBL" id="AMSG01000015">
    <property type="protein sequence ID" value="EKF54804.1"/>
    <property type="molecule type" value="Genomic_DNA"/>
</dbReference>
<dbReference type="Proteomes" id="UP000007364">
    <property type="component" value="Unassembled WGS sequence"/>
</dbReference>
<evidence type="ECO:0008006" key="3">
    <source>
        <dbReference type="Google" id="ProtNLM"/>
    </source>
</evidence>
<evidence type="ECO:0000313" key="1">
    <source>
        <dbReference type="EMBL" id="EKF54804.1"/>
    </source>
</evidence>
<keyword evidence="2" id="KW-1185">Reference proteome</keyword>
<reference evidence="1 2" key="1">
    <citation type="journal article" date="2012" name="J. Bacteriol.">
        <title>Genome Sequence of Galbibacter marinum Type Strain ck-I2-15.</title>
        <authorList>
            <person name="Lai Q."/>
            <person name="Li C."/>
            <person name="Shao Z."/>
        </authorList>
    </citation>
    <scope>NUCLEOTIDE SEQUENCE [LARGE SCALE GENOMIC DNA]</scope>
    <source>
        <strain evidence="2">ck-I2-15</strain>
    </source>
</reference>
<comment type="caution">
    <text evidence="1">The sequence shown here is derived from an EMBL/GenBank/DDBJ whole genome shotgun (WGS) entry which is preliminary data.</text>
</comment>
<dbReference type="STRING" id="555500.I215_10870"/>
<protein>
    <recommendedName>
        <fullName evidence="3">Secreted protein</fullName>
    </recommendedName>
</protein>
<proteinExistence type="predicted"/>
<gene>
    <name evidence="1" type="ORF">I215_10870</name>
</gene>
<dbReference type="eggNOG" id="ENOG5032TAN">
    <property type="taxonomic scope" value="Bacteria"/>
</dbReference>
<dbReference type="AlphaFoldDB" id="K2PTB5"/>
<organism evidence="1 2">
    <name type="scientific">Galbibacter marinus</name>
    <dbReference type="NCBI Taxonomy" id="555500"/>
    <lineage>
        <taxon>Bacteria</taxon>
        <taxon>Pseudomonadati</taxon>
        <taxon>Bacteroidota</taxon>
        <taxon>Flavobacteriia</taxon>
        <taxon>Flavobacteriales</taxon>
        <taxon>Flavobacteriaceae</taxon>
        <taxon>Galbibacter</taxon>
    </lineage>
</organism>